<proteinExistence type="predicted"/>
<protein>
    <submittedName>
        <fullName evidence="1">Uncharacterized protein</fullName>
    </submittedName>
</protein>
<evidence type="ECO:0000313" key="1">
    <source>
        <dbReference type="EMBL" id="ASJ24067.1"/>
    </source>
</evidence>
<dbReference type="EMBL" id="CP022115">
    <property type="protein sequence ID" value="ASJ24067.1"/>
    <property type="molecule type" value="Genomic_DNA"/>
</dbReference>
<dbReference type="AlphaFoldDB" id="A0A248LH29"/>
<name>A0A248LH29_9NEIS</name>
<reference evidence="2" key="1">
    <citation type="submission" date="2017-06" db="EMBL/GenBank/DDBJ databases">
        <title>Whole genome sequence of Laribacter hongkongensis LHGZ1.</title>
        <authorList>
            <person name="Chen D."/>
            <person name="Wu H."/>
            <person name="Chen J."/>
        </authorList>
    </citation>
    <scope>NUCLEOTIDE SEQUENCE [LARGE SCALE GENOMIC DNA]</scope>
    <source>
        <strain evidence="2">LHGZ1</strain>
    </source>
</reference>
<organism evidence="1 2">
    <name type="scientific">Laribacter hongkongensis</name>
    <dbReference type="NCBI Taxonomy" id="168471"/>
    <lineage>
        <taxon>Bacteria</taxon>
        <taxon>Pseudomonadati</taxon>
        <taxon>Pseudomonadota</taxon>
        <taxon>Betaproteobacteria</taxon>
        <taxon>Neisseriales</taxon>
        <taxon>Aquaspirillaceae</taxon>
        <taxon>Laribacter</taxon>
    </lineage>
</organism>
<sequence length="45" mass="5233">MKGMQYWRWLHQNAKVILLGGFPYNIGMGMPCMFGQPAKQAWSMQ</sequence>
<dbReference type="Proteomes" id="UP000197424">
    <property type="component" value="Chromosome"/>
</dbReference>
<evidence type="ECO:0000313" key="2">
    <source>
        <dbReference type="Proteomes" id="UP000197424"/>
    </source>
</evidence>
<accession>A0A248LH29</accession>
<gene>
    <name evidence="1" type="ORF">LHGZ1_1236</name>
</gene>